<evidence type="ECO:0000313" key="2">
    <source>
        <dbReference type="Proteomes" id="UP000324222"/>
    </source>
</evidence>
<sequence length="103" mass="11046">MEQDIKLNIKSFKPPLTVTVARAQGQGLVETCRRRLAVKVVGSVSGRPHEHHPCGTRLVQAEVTAGAEAKRIGASHEDVIHSERIGTTTDISCWGGHGDVKGI</sequence>
<keyword evidence="2" id="KW-1185">Reference proteome</keyword>
<accession>A0A5B7F882</accession>
<evidence type="ECO:0000313" key="1">
    <source>
        <dbReference type="EMBL" id="MPC40754.1"/>
    </source>
</evidence>
<dbReference type="EMBL" id="VSRR010004802">
    <property type="protein sequence ID" value="MPC40754.1"/>
    <property type="molecule type" value="Genomic_DNA"/>
</dbReference>
<reference evidence="1 2" key="1">
    <citation type="submission" date="2019-05" db="EMBL/GenBank/DDBJ databases">
        <title>Another draft genome of Portunus trituberculatus and its Hox gene families provides insights of decapod evolution.</title>
        <authorList>
            <person name="Jeong J.-H."/>
            <person name="Song I."/>
            <person name="Kim S."/>
            <person name="Choi T."/>
            <person name="Kim D."/>
            <person name="Ryu S."/>
            <person name="Kim W."/>
        </authorList>
    </citation>
    <scope>NUCLEOTIDE SEQUENCE [LARGE SCALE GENOMIC DNA]</scope>
    <source>
        <tissue evidence="1">Muscle</tissue>
    </source>
</reference>
<organism evidence="1 2">
    <name type="scientific">Portunus trituberculatus</name>
    <name type="common">Swimming crab</name>
    <name type="synonym">Neptunus trituberculatus</name>
    <dbReference type="NCBI Taxonomy" id="210409"/>
    <lineage>
        <taxon>Eukaryota</taxon>
        <taxon>Metazoa</taxon>
        <taxon>Ecdysozoa</taxon>
        <taxon>Arthropoda</taxon>
        <taxon>Crustacea</taxon>
        <taxon>Multicrustacea</taxon>
        <taxon>Malacostraca</taxon>
        <taxon>Eumalacostraca</taxon>
        <taxon>Eucarida</taxon>
        <taxon>Decapoda</taxon>
        <taxon>Pleocyemata</taxon>
        <taxon>Brachyura</taxon>
        <taxon>Eubrachyura</taxon>
        <taxon>Portunoidea</taxon>
        <taxon>Portunidae</taxon>
        <taxon>Portuninae</taxon>
        <taxon>Portunus</taxon>
    </lineage>
</organism>
<gene>
    <name evidence="1" type="ORF">E2C01_034320</name>
</gene>
<name>A0A5B7F882_PORTR</name>
<comment type="caution">
    <text evidence="1">The sequence shown here is derived from an EMBL/GenBank/DDBJ whole genome shotgun (WGS) entry which is preliminary data.</text>
</comment>
<dbReference type="AlphaFoldDB" id="A0A5B7F882"/>
<proteinExistence type="predicted"/>
<dbReference type="Proteomes" id="UP000324222">
    <property type="component" value="Unassembled WGS sequence"/>
</dbReference>
<protein>
    <submittedName>
        <fullName evidence="1">Uncharacterized protein</fullName>
    </submittedName>
</protein>